<dbReference type="GO" id="GO:0016787">
    <property type="term" value="F:hydrolase activity"/>
    <property type="evidence" value="ECO:0007669"/>
    <property type="project" value="UniProtKB-KW"/>
</dbReference>
<reference evidence="6" key="1">
    <citation type="journal article" date="2016" name="Nature">
        <title>The genome of the seagrass Zostera marina reveals angiosperm adaptation to the sea.</title>
        <authorList>
            <person name="Olsen J.L."/>
            <person name="Rouze P."/>
            <person name="Verhelst B."/>
            <person name="Lin Y.-C."/>
            <person name="Bayer T."/>
            <person name="Collen J."/>
            <person name="Dattolo E."/>
            <person name="De Paoli E."/>
            <person name="Dittami S."/>
            <person name="Maumus F."/>
            <person name="Michel G."/>
            <person name="Kersting A."/>
            <person name="Lauritano C."/>
            <person name="Lohaus R."/>
            <person name="Toepel M."/>
            <person name="Tonon T."/>
            <person name="Vanneste K."/>
            <person name="Amirebrahimi M."/>
            <person name="Brakel J."/>
            <person name="Bostroem C."/>
            <person name="Chovatia M."/>
            <person name="Grimwood J."/>
            <person name="Jenkins J.W."/>
            <person name="Jueterbock A."/>
            <person name="Mraz A."/>
            <person name="Stam W.T."/>
            <person name="Tice H."/>
            <person name="Bornberg-Bauer E."/>
            <person name="Green P.J."/>
            <person name="Pearson G.A."/>
            <person name="Procaccini G."/>
            <person name="Duarte C.M."/>
            <person name="Schmutz J."/>
            <person name="Reusch T.B.H."/>
            <person name="Van de Peer Y."/>
        </authorList>
    </citation>
    <scope>NUCLEOTIDE SEQUENCE [LARGE SCALE GENOMIC DNA]</scope>
    <source>
        <strain evidence="6">cv. Finnish</strain>
    </source>
</reference>
<keyword evidence="3" id="KW-0378">Hydrolase</keyword>
<organism evidence="5 6">
    <name type="scientific">Zostera marina</name>
    <name type="common">Eelgrass</name>
    <dbReference type="NCBI Taxonomy" id="29655"/>
    <lineage>
        <taxon>Eukaryota</taxon>
        <taxon>Viridiplantae</taxon>
        <taxon>Streptophyta</taxon>
        <taxon>Embryophyta</taxon>
        <taxon>Tracheophyta</taxon>
        <taxon>Spermatophyta</taxon>
        <taxon>Magnoliopsida</taxon>
        <taxon>Liliopsida</taxon>
        <taxon>Zosteraceae</taxon>
        <taxon>Zostera</taxon>
    </lineage>
</organism>
<accession>A0A0K9P5F3</accession>
<evidence type="ECO:0000259" key="4">
    <source>
        <dbReference type="Pfam" id="PF17146"/>
    </source>
</evidence>
<dbReference type="Pfam" id="PF17146">
    <property type="entry name" value="PIN_6"/>
    <property type="match status" value="1"/>
</dbReference>
<dbReference type="OrthoDB" id="446759at2759"/>
<dbReference type="Proteomes" id="UP000036987">
    <property type="component" value="Unassembled WGS sequence"/>
</dbReference>
<keyword evidence="6" id="KW-1185">Reference proteome</keyword>
<keyword evidence="2" id="KW-0479">Metal-binding</keyword>
<dbReference type="PANTHER" id="PTHR12814:SF2">
    <property type="entry name" value="RNA-BINDING PROTEIN NOB1"/>
    <property type="match status" value="1"/>
</dbReference>
<comment type="caution">
    <text evidence="5">The sequence shown here is derived from an EMBL/GenBank/DDBJ whole genome shotgun (WGS) entry which is preliminary data.</text>
</comment>
<sequence>MVAYSENVKSSKGISVTVVDANTIIHGDKLIGTADKFVTVREGIDEVKDSVSRQRLAFLPLHIDTMDRKRPFQKLILESLH</sequence>
<feature type="domain" description="Ribonuclease PIN" evidence="4">
    <location>
        <begin position="18"/>
        <end position="69"/>
    </location>
</feature>
<dbReference type="STRING" id="29655.A0A0K9P5F3"/>
<dbReference type="PANTHER" id="PTHR12814">
    <property type="entry name" value="RNA-BINDING PROTEIN NOB1"/>
    <property type="match status" value="1"/>
</dbReference>
<evidence type="ECO:0000256" key="1">
    <source>
        <dbReference type="ARBA" id="ARBA00022722"/>
    </source>
</evidence>
<dbReference type="InterPro" id="IPR039907">
    <property type="entry name" value="NOB1"/>
</dbReference>
<evidence type="ECO:0000256" key="3">
    <source>
        <dbReference type="ARBA" id="ARBA00022801"/>
    </source>
</evidence>
<keyword evidence="1" id="KW-0540">Nuclease</keyword>
<evidence type="ECO:0000313" key="5">
    <source>
        <dbReference type="EMBL" id="KMZ64224.1"/>
    </source>
</evidence>
<dbReference type="AlphaFoldDB" id="A0A0K9P5F3"/>
<dbReference type="EMBL" id="LFYR01001173">
    <property type="protein sequence ID" value="KMZ64224.1"/>
    <property type="molecule type" value="Genomic_DNA"/>
</dbReference>
<evidence type="ECO:0000313" key="6">
    <source>
        <dbReference type="Proteomes" id="UP000036987"/>
    </source>
</evidence>
<gene>
    <name evidence="5" type="ORF">ZOSMA_37G01060</name>
</gene>
<proteinExistence type="predicted"/>
<dbReference type="GO" id="GO:0046872">
    <property type="term" value="F:metal ion binding"/>
    <property type="evidence" value="ECO:0007669"/>
    <property type="project" value="UniProtKB-KW"/>
</dbReference>
<name>A0A0K9P5F3_ZOSMR</name>
<dbReference type="Gene3D" id="3.40.50.1010">
    <property type="entry name" value="5'-nuclease"/>
    <property type="match status" value="1"/>
</dbReference>
<dbReference type="GO" id="GO:0004518">
    <property type="term" value="F:nuclease activity"/>
    <property type="evidence" value="ECO:0007669"/>
    <property type="project" value="UniProtKB-KW"/>
</dbReference>
<evidence type="ECO:0000256" key="2">
    <source>
        <dbReference type="ARBA" id="ARBA00022723"/>
    </source>
</evidence>
<dbReference type="InterPro" id="IPR033411">
    <property type="entry name" value="Ribonuclease_PIN"/>
</dbReference>
<protein>
    <recommendedName>
        <fullName evidence="4">Ribonuclease PIN domain-containing protein</fullName>
    </recommendedName>
</protein>